<feature type="transmembrane region" description="Helical" evidence="1">
    <location>
        <begin position="103"/>
        <end position="128"/>
    </location>
</feature>
<keyword evidence="1" id="KW-0472">Membrane</keyword>
<name>A0A7Y3W4U8_9PROT</name>
<dbReference type="AlphaFoldDB" id="A0A7Y3W4U8"/>
<evidence type="ECO:0000313" key="3">
    <source>
        <dbReference type="Proteomes" id="UP000536835"/>
    </source>
</evidence>
<organism evidence="2 3">
    <name type="scientific">Parvularcula mediterranea</name>
    <dbReference type="NCBI Taxonomy" id="2732508"/>
    <lineage>
        <taxon>Bacteria</taxon>
        <taxon>Pseudomonadati</taxon>
        <taxon>Pseudomonadota</taxon>
        <taxon>Alphaproteobacteria</taxon>
        <taxon>Parvularculales</taxon>
        <taxon>Parvularculaceae</taxon>
        <taxon>Parvularcula</taxon>
    </lineage>
</organism>
<dbReference type="Pfam" id="PF11026">
    <property type="entry name" value="DUF2721"/>
    <property type="match status" value="1"/>
</dbReference>
<feature type="transmembrane region" description="Helical" evidence="1">
    <location>
        <begin position="6"/>
        <end position="30"/>
    </location>
</feature>
<evidence type="ECO:0000256" key="1">
    <source>
        <dbReference type="SAM" id="Phobius"/>
    </source>
</evidence>
<gene>
    <name evidence="2" type="ORF">HK107_04735</name>
</gene>
<comment type="caution">
    <text evidence="2">The sequence shown here is derived from an EMBL/GenBank/DDBJ whole genome shotgun (WGS) entry which is preliminary data.</text>
</comment>
<feature type="transmembrane region" description="Helical" evidence="1">
    <location>
        <begin position="77"/>
        <end position="97"/>
    </location>
</feature>
<keyword evidence="3" id="KW-1185">Reference proteome</keyword>
<keyword evidence="1" id="KW-1133">Transmembrane helix</keyword>
<dbReference type="RefSeq" id="WP_173197211.1">
    <property type="nucleotide sequence ID" value="NZ_JABFCX010000002.1"/>
</dbReference>
<proteinExistence type="predicted"/>
<dbReference type="Proteomes" id="UP000536835">
    <property type="component" value="Unassembled WGS sequence"/>
</dbReference>
<evidence type="ECO:0000313" key="2">
    <source>
        <dbReference type="EMBL" id="NNU15622.1"/>
    </source>
</evidence>
<dbReference type="InterPro" id="IPR021279">
    <property type="entry name" value="DUF2721"/>
</dbReference>
<sequence length="146" mass="16113">MDTPTITEAITLAVGPIFLLVAIGGMLNVMTARLGRVVDRARTLEDLLVDDTDPDEIARHREELIALGKRMRQSNRAIYATSASGLFICLMVPLLFIEQFLPFSVAGVIALIFAVTMGLLLLGILFFLREISVASKSLKIRQELLR</sequence>
<accession>A0A7Y3W4U8</accession>
<protein>
    <submittedName>
        <fullName evidence="2">DUF2721 domain-containing protein</fullName>
    </submittedName>
</protein>
<keyword evidence="1" id="KW-0812">Transmembrane</keyword>
<dbReference type="EMBL" id="JABFCX010000002">
    <property type="protein sequence ID" value="NNU15622.1"/>
    <property type="molecule type" value="Genomic_DNA"/>
</dbReference>
<reference evidence="2 3" key="1">
    <citation type="submission" date="2020-05" db="EMBL/GenBank/DDBJ databases">
        <title>Parvularcula mediterraneae sp. nov., isolated from polypropylene straw from shallow seawater of the seashore of Laganas in Zakynthos island, Greece.</title>
        <authorList>
            <person name="Szabo I."/>
            <person name="Al-Omari J."/>
            <person name="Rado J."/>
            <person name="Szerdahelyi G.S."/>
        </authorList>
    </citation>
    <scope>NUCLEOTIDE SEQUENCE [LARGE SCALE GENOMIC DNA]</scope>
    <source>
        <strain evidence="2 3">ZS-1/3</strain>
    </source>
</reference>